<dbReference type="KEGG" id="rgu:A4W93_12505"/>
<reference evidence="1 2" key="1">
    <citation type="submission" date="2016-04" db="EMBL/GenBank/DDBJ databases">
        <title>Complete genome sequence of natural rubber-degrading, novel Gram-negative bacterium, Rhizobacter gummiphilus strain NS21.</title>
        <authorList>
            <person name="Tabata M."/>
            <person name="Kasai D."/>
            <person name="Fukuda M."/>
        </authorList>
    </citation>
    <scope>NUCLEOTIDE SEQUENCE [LARGE SCALE GENOMIC DNA]</scope>
    <source>
        <strain evidence="1 2">NS21</strain>
    </source>
</reference>
<dbReference type="OrthoDB" id="9801056at2"/>
<protein>
    <submittedName>
        <fullName evidence="1">Epimerase</fullName>
    </submittedName>
</protein>
<dbReference type="STRING" id="946333.A4W93_12505"/>
<proteinExistence type="predicted"/>
<evidence type="ECO:0000313" key="2">
    <source>
        <dbReference type="Proteomes" id="UP000193427"/>
    </source>
</evidence>
<dbReference type="Gene3D" id="3.40.50.720">
    <property type="entry name" value="NAD(P)-binding Rossmann-like Domain"/>
    <property type="match status" value="1"/>
</dbReference>
<name>A0A1W6L8J8_9BURK</name>
<organism evidence="1 2">
    <name type="scientific">Piscinibacter gummiphilus</name>
    <dbReference type="NCBI Taxonomy" id="946333"/>
    <lineage>
        <taxon>Bacteria</taxon>
        <taxon>Pseudomonadati</taxon>
        <taxon>Pseudomonadota</taxon>
        <taxon>Betaproteobacteria</taxon>
        <taxon>Burkholderiales</taxon>
        <taxon>Sphaerotilaceae</taxon>
        <taxon>Piscinibacter</taxon>
    </lineage>
</organism>
<sequence length="339" mass="35703">MNNSTSSLSSAASLPARLFLTGGSGYVGRNLIRHFTALGVDVRALVRSAEARRVVEAAGARAVEGDLFSPDLRAGMAGCPALVHAAADTRHGLPSAAQHRTNVDGTRHVLVAAREAGIRRVVHLSTESVLLDGGALVQAREESVPPRRPVGGYSASKAEAERIALAMSGEGFDVVAVRPRFVWGRDDTTALPQLLDAVDGGRFAWIDGGRYRTSTTHVANLAHGIERALLAGVPGESYFITDADDVEFRAFVGAMLATQGRTVPDKVVPGWLVRGIAAAGEGVARLTGGRWQPPVTRQVLATSAVEVTLDIGKARRELGYAPPVSREQGLLELQSARAG</sequence>
<dbReference type="Proteomes" id="UP000193427">
    <property type="component" value="Chromosome"/>
</dbReference>
<dbReference type="InterPro" id="IPR001509">
    <property type="entry name" value="Epimerase_deHydtase"/>
</dbReference>
<gene>
    <name evidence="1" type="ORF">A4W93_12505</name>
</gene>
<dbReference type="SUPFAM" id="SSF51735">
    <property type="entry name" value="NAD(P)-binding Rossmann-fold domains"/>
    <property type="match status" value="1"/>
</dbReference>
<keyword evidence="2" id="KW-1185">Reference proteome</keyword>
<dbReference type="PANTHER" id="PTHR48079">
    <property type="entry name" value="PROTEIN YEEZ"/>
    <property type="match status" value="1"/>
</dbReference>
<accession>A0A1W6L8J8</accession>
<dbReference type="InterPro" id="IPR051783">
    <property type="entry name" value="NAD(P)-dependent_oxidoreduct"/>
</dbReference>
<dbReference type="GO" id="GO:0004029">
    <property type="term" value="F:aldehyde dehydrogenase (NAD+) activity"/>
    <property type="evidence" value="ECO:0007669"/>
    <property type="project" value="TreeGrafter"/>
</dbReference>
<dbReference type="GO" id="GO:0005737">
    <property type="term" value="C:cytoplasm"/>
    <property type="evidence" value="ECO:0007669"/>
    <property type="project" value="TreeGrafter"/>
</dbReference>
<dbReference type="Pfam" id="PF01370">
    <property type="entry name" value="Epimerase"/>
    <property type="match status" value="1"/>
</dbReference>
<dbReference type="EMBL" id="CP015118">
    <property type="protein sequence ID" value="ARN20649.1"/>
    <property type="molecule type" value="Genomic_DNA"/>
</dbReference>
<dbReference type="RefSeq" id="WP_085750926.1">
    <property type="nucleotide sequence ID" value="NZ_BSPR01000007.1"/>
</dbReference>
<evidence type="ECO:0000313" key="1">
    <source>
        <dbReference type="EMBL" id="ARN20649.1"/>
    </source>
</evidence>
<dbReference type="InterPro" id="IPR036291">
    <property type="entry name" value="NAD(P)-bd_dom_sf"/>
</dbReference>
<dbReference type="PANTHER" id="PTHR48079:SF6">
    <property type="entry name" value="NAD(P)-BINDING DOMAIN-CONTAINING PROTEIN-RELATED"/>
    <property type="match status" value="1"/>
</dbReference>
<dbReference type="AlphaFoldDB" id="A0A1W6L8J8"/>